<dbReference type="Pfam" id="PF13181">
    <property type="entry name" value="TPR_8"/>
    <property type="match status" value="1"/>
</dbReference>
<dbReference type="PROSITE" id="PS50005">
    <property type="entry name" value="TPR"/>
    <property type="match status" value="8"/>
</dbReference>
<evidence type="ECO:0000259" key="3">
    <source>
        <dbReference type="Pfam" id="PF12770"/>
    </source>
</evidence>
<feature type="repeat" description="TPR" evidence="1">
    <location>
        <begin position="189"/>
        <end position="222"/>
    </location>
</feature>
<keyword evidence="1" id="KW-0802">TPR repeat</keyword>
<dbReference type="Pfam" id="PF13374">
    <property type="entry name" value="TPR_10"/>
    <property type="match status" value="1"/>
</dbReference>
<feature type="repeat" description="TPR" evidence="1">
    <location>
        <begin position="429"/>
        <end position="462"/>
    </location>
</feature>
<proteinExistence type="predicted"/>
<feature type="domain" description="CHAT" evidence="3">
    <location>
        <begin position="726"/>
        <end position="1040"/>
    </location>
</feature>
<gene>
    <name evidence="4" type="ORF">NG799_05675</name>
</gene>
<dbReference type="PANTHER" id="PTHR10098">
    <property type="entry name" value="RAPSYN-RELATED"/>
    <property type="match status" value="1"/>
</dbReference>
<dbReference type="SUPFAM" id="SSF48452">
    <property type="entry name" value="TPR-like"/>
    <property type="match status" value="3"/>
</dbReference>
<evidence type="ECO:0000313" key="5">
    <source>
        <dbReference type="Proteomes" id="UP001525890"/>
    </source>
</evidence>
<protein>
    <submittedName>
        <fullName evidence="4">Tetratricopeptide repeat protein</fullName>
    </submittedName>
</protein>
<reference evidence="4 5" key="1">
    <citation type="journal article" date="2022" name="Front. Microbiol.">
        <title>High genomic differentiation and limited gene flow indicate recent cryptic speciation within the genus Laspinema (cyanobacteria).</title>
        <authorList>
            <person name="Stanojkovic A."/>
            <person name="Skoupy S."/>
            <person name="Skaloud P."/>
            <person name="Dvorak P."/>
        </authorList>
    </citation>
    <scope>NUCLEOTIDE SEQUENCE [LARGE SCALE GENOMIC DNA]</scope>
    <source>
        <strain evidence="4 5">D2a</strain>
    </source>
</reference>
<dbReference type="SMART" id="SM00028">
    <property type="entry name" value="TPR"/>
    <property type="match status" value="10"/>
</dbReference>
<feature type="repeat" description="TPR" evidence="1">
    <location>
        <begin position="389"/>
        <end position="422"/>
    </location>
</feature>
<evidence type="ECO:0000313" key="4">
    <source>
        <dbReference type="EMBL" id="MCT7965820.1"/>
    </source>
</evidence>
<feature type="repeat" description="TPR" evidence="1">
    <location>
        <begin position="229"/>
        <end position="262"/>
    </location>
</feature>
<evidence type="ECO:0000256" key="2">
    <source>
        <dbReference type="SAM" id="SignalP"/>
    </source>
</evidence>
<feature type="repeat" description="TPR" evidence="1">
    <location>
        <begin position="149"/>
        <end position="182"/>
    </location>
</feature>
<dbReference type="Proteomes" id="UP001525890">
    <property type="component" value="Unassembled WGS sequence"/>
</dbReference>
<dbReference type="PANTHER" id="PTHR10098:SF108">
    <property type="entry name" value="TETRATRICOPEPTIDE REPEAT PROTEIN 28"/>
    <property type="match status" value="1"/>
</dbReference>
<dbReference type="RefSeq" id="WP_368005502.1">
    <property type="nucleotide sequence ID" value="NZ_JAMXFF010000006.1"/>
</dbReference>
<dbReference type="Pfam" id="PF13424">
    <property type="entry name" value="TPR_12"/>
    <property type="match status" value="4"/>
</dbReference>
<feature type="chain" id="PRO_5047490419" evidence="2">
    <location>
        <begin position="18"/>
        <end position="1042"/>
    </location>
</feature>
<feature type="repeat" description="TPR" evidence="1">
    <location>
        <begin position="269"/>
        <end position="302"/>
    </location>
</feature>
<dbReference type="InterPro" id="IPR019734">
    <property type="entry name" value="TPR_rpt"/>
</dbReference>
<dbReference type="InterPro" id="IPR024983">
    <property type="entry name" value="CHAT_dom"/>
</dbReference>
<organism evidence="4 5">
    <name type="scientific">Laspinema palackyanum D2a</name>
    <dbReference type="NCBI Taxonomy" id="2953684"/>
    <lineage>
        <taxon>Bacteria</taxon>
        <taxon>Bacillati</taxon>
        <taxon>Cyanobacteriota</taxon>
        <taxon>Cyanophyceae</taxon>
        <taxon>Oscillatoriophycideae</taxon>
        <taxon>Oscillatoriales</taxon>
        <taxon>Laspinemataceae</taxon>
        <taxon>Laspinema</taxon>
        <taxon>Laspinema palackyanum</taxon>
    </lineage>
</organism>
<keyword evidence="2" id="KW-0732">Signal</keyword>
<keyword evidence="5" id="KW-1185">Reference proteome</keyword>
<dbReference type="Pfam" id="PF12770">
    <property type="entry name" value="CHAT"/>
    <property type="match status" value="1"/>
</dbReference>
<dbReference type="InterPro" id="IPR011990">
    <property type="entry name" value="TPR-like_helical_dom_sf"/>
</dbReference>
<sequence>MVRQGFLLLSRPGLAIAATLLLGTSVAPASSAQEMERLSGLTGIGESWVAQNSSSAEGSAQGSVEGDRLLEEGLQLFQQGTAESLREALQKLEAALPLYQAAGDAAKEAFILLGMGRIYSALGDKQTALDYYNQSLPLRREVGDKAGEAITLNNIGQVYSALGDKQTALDYYNQSLPLFRQVGNKAGEATTLNNIGAIYADLGDKQTALDYYNQSLPLFRQVGDKAQEAINLNNIGQVYSSLGDKQTALDYYNQSLPLRQQVGDKAGEATTLNNIGAIYSSLGDKQTALDYYNQSLPLRQQVGDKAGEAITLNNIGAIYADLGDKQTALDYYNQSLPLSRQVGDKAGEAITLNNIGLVYSDLADNQAALDYYTQSLPLLRQVGDKAGEAVTLNNIGAIYSDLGDKQTALDYYNQSLPLRQQVGDKAGEAITLNNIGLVYSDLGDNQGALDYYNQSLPLLRQVGDKSGETTALSNLAFIKHSQGNLTEALTDIEAAITIIEDLRTKIDSEKLRQSYFAQNQPHYELYIDLLMQLHQQNPGKGYDKQAFNASERARARTLLEILAEANADIRSGIDPELREKESHLQQRINATESRRMELFSGEHTPEQANAIKQELDTLLRQLDELRAEIRRTSPRYAALTQPQPLTSEQIQQQVLDQDTLLLQYSLGVNRSFLWAVTSDSVEVYELPPRAEIEELGEQFYRLMQNPDYRGESRNITVSPNIPQINASATQLSQMLLSPVANKLAGKRLLVVPDGVLNFIPFAALPTPGSGDELTPLLVNHEIINLPSSSTLAILRQQDAGRQLAPKTVALIADPVFELDDRRVTGQTAAKASDLGRMMVNRSAETIIGRPIPALPGTRQEAEAILALVPGGGAMSAFDFDASRATVANTDLTQYQMVHFATHGFVSSSNPELSGVVLSLVDEQGNGVDGFLRLHDIFNLQLNAEVVVLSACQTGLGDSIRGEGLVGLTRGFMYAGTPRLVVSLWNVDDAATAGLMSKFYGKLLSQGLTPAQALREAQLEMLASEEWKSPYFWAAFTLQGEWR</sequence>
<dbReference type="Gene3D" id="1.25.40.10">
    <property type="entry name" value="Tetratricopeptide repeat domain"/>
    <property type="match status" value="3"/>
</dbReference>
<comment type="caution">
    <text evidence="4">The sequence shown here is derived from an EMBL/GenBank/DDBJ whole genome shotgun (WGS) entry which is preliminary data.</text>
</comment>
<evidence type="ECO:0000256" key="1">
    <source>
        <dbReference type="PROSITE-ProRule" id="PRU00339"/>
    </source>
</evidence>
<accession>A0ABT2MPD1</accession>
<feature type="repeat" description="TPR" evidence="1">
    <location>
        <begin position="109"/>
        <end position="142"/>
    </location>
</feature>
<dbReference type="EMBL" id="JAMXFF010000006">
    <property type="protein sequence ID" value="MCT7965820.1"/>
    <property type="molecule type" value="Genomic_DNA"/>
</dbReference>
<feature type="repeat" description="TPR" evidence="1">
    <location>
        <begin position="309"/>
        <end position="342"/>
    </location>
</feature>
<name>A0ABT2MPD1_9CYAN</name>
<dbReference type="Pfam" id="PF13176">
    <property type="entry name" value="TPR_7"/>
    <property type="match status" value="1"/>
</dbReference>
<feature type="signal peptide" evidence="2">
    <location>
        <begin position="1"/>
        <end position="17"/>
    </location>
</feature>